<dbReference type="EMBL" id="HBFR01017131">
    <property type="protein sequence ID" value="CAD8885296.1"/>
    <property type="molecule type" value="Transcribed_RNA"/>
</dbReference>
<dbReference type="Gene3D" id="2.10.25.10">
    <property type="entry name" value="Laminin"/>
    <property type="match status" value="2"/>
</dbReference>
<evidence type="ECO:0000259" key="4">
    <source>
        <dbReference type="PROSITE" id="PS50026"/>
    </source>
</evidence>
<feature type="disulfide bond" evidence="1">
    <location>
        <begin position="11"/>
        <end position="21"/>
    </location>
</feature>
<keyword evidence="3" id="KW-1133">Transmembrane helix</keyword>
<keyword evidence="1" id="KW-0245">EGF-like domain</keyword>
<evidence type="ECO:0000256" key="3">
    <source>
        <dbReference type="SAM" id="Phobius"/>
    </source>
</evidence>
<dbReference type="PROSITE" id="PS50026">
    <property type="entry name" value="EGF_3"/>
    <property type="match status" value="2"/>
</dbReference>
<keyword evidence="1" id="KW-1015">Disulfide bond</keyword>
<organism evidence="5">
    <name type="scientific">Corethron hystrix</name>
    <dbReference type="NCBI Taxonomy" id="216773"/>
    <lineage>
        <taxon>Eukaryota</taxon>
        <taxon>Sar</taxon>
        <taxon>Stramenopiles</taxon>
        <taxon>Ochrophyta</taxon>
        <taxon>Bacillariophyta</taxon>
        <taxon>Coscinodiscophyceae</taxon>
        <taxon>Corethrophycidae</taxon>
        <taxon>Corethrales</taxon>
        <taxon>Corethraceae</taxon>
        <taxon>Corethron</taxon>
    </lineage>
</organism>
<evidence type="ECO:0000313" key="5">
    <source>
        <dbReference type="EMBL" id="CAD8885296.1"/>
    </source>
</evidence>
<sequence length="174" mass="19412">MTEDGNETYHCPLDCFHSGQCKSHSMVDQFYCDCPLNDSGGFQGLHCEIPFSTCTDDGKRHWRCLNYGTCNIRMARCDCPLEFRGDFCEIYNGPCNPDHGELLVGTDCSLSSTNIQRLSNKVLIGATSALVLVAILFFVIGWTAGRIKPVLQHEKSTTEREPPESPEIKVNEIT</sequence>
<feature type="disulfide bond" evidence="1">
    <location>
        <begin position="15"/>
        <end position="32"/>
    </location>
</feature>
<reference evidence="5" key="1">
    <citation type="submission" date="2021-01" db="EMBL/GenBank/DDBJ databases">
        <authorList>
            <person name="Corre E."/>
            <person name="Pelletier E."/>
            <person name="Niang G."/>
            <person name="Scheremetjew M."/>
            <person name="Finn R."/>
            <person name="Kale V."/>
            <person name="Holt S."/>
            <person name="Cochrane G."/>
            <person name="Meng A."/>
            <person name="Brown T."/>
            <person name="Cohen L."/>
        </authorList>
    </citation>
    <scope>NUCLEOTIDE SEQUENCE</scope>
    <source>
        <strain evidence="5">308</strain>
    </source>
</reference>
<keyword evidence="3" id="KW-0812">Transmembrane</keyword>
<feature type="domain" description="EGF-like" evidence="4">
    <location>
        <begin position="50"/>
        <end position="89"/>
    </location>
</feature>
<dbReference type="InterPro" id="IPR000742">
    <property type="entry name" value="EGF"/>
</dbReference>
<proteinExistence type="predicted"/>
<feature type="region of interest" description="Disordered" evidence="2">
    <location>
        <begin position="152"/>
        <end position="174"/>
    </location>
</feature>
<accession>A0A7S1FT13</accession>
<dbReference type="AlphaFoldDB" id="A0A7S1FT13"/>
<evidence type="ECO:0000256" key="2">
    <source>
        <dbReference type="SAM" id="MobiDB-lite"/>
    </source>
</evidence>
<feature type="domain" description="EGF-like" evidence="4">
    <location>
        <begin position="7"/>
        <end position="48"/>
    </location>
</feature>
<feature type="disulfide bond" evidence="1">
    <location>
        <begin position="79"/>
        <end position="88"/>
    </location>
</feature>
<evidence type="ECO:0000256" key="1">
    <source>
        <dbReference type="PROSITE-ProRule" id="PRU00076"/>
    </source>
</evidence>
<keyword evidence="3" id="KW-0472">Membrane</keyword>
<dbReference type="SMART" id="SM00181">
    <property type="entry name" value="EGF"/>
    <property type="match status" value="2"/>
</dbReference>
<dbReference type="PROSITE" id="PS00022">
    <property type="entry name" value="EGF_1"/>
    <property type="match status" value="1"/>
</dbReference>
<protein>
    <recommendedName>
        <fullName evidence="4">EGF-like domain-containing protein</fullName>
    </recommendedName>
</protein>
<feature type="transmembrane region" description="Helical" evidence="3">
    <location>
        <begin position="122"/>
        <end position="145"/>
    </location>
</feature>
<comment type="caution">
    <text evidence="1">Lacks conserved residue(s) required for the propagation of feature annotation.</text>
</comment>
<gene>
    <name evidence="5" type="ORF">CHYS00102_LOCUS12493</name>
</gene>
<name>A0A7S1FT13_9STRA</name>